<comment type="similarity">
    <text evidence="2">Belongs to the binding-protein-dependent transport system permease family. CysTW subfamily.</text>
</comment>
<dbReference type="CDD" id="cd06261">
    <property type="entry name" value="TM_PBP2"/>
    <property type="match status" value="1"/>
</dbReference>
<feature type="transmembrane region" description="Helical" evidence="8">
    <location>
        <begin position="90"/>
        <end position="110"/>
    </location>
</feature>
<feature type="domain" description="ABC transmembrane type-1" evidence="9">
    <location>
        <begin position="86"/>
        <end position="292"/>
    </location>
</feature>
<dbReference type="PANTHER" id="PTHR42929">
    <property type="entry name" value="INNER MEMBRANE ABC TRANSPORTER PERMEASE PROTEIN YDCU-RELATED-RELATED"/>
    <property type="match status" value="1"/>
</dbReference>
<reference evidence="10 13" key="2">
    <citation type="submission" date="2018-07" db="EMBL/GenBank/DDBJ databases">
        <title>Genomic Encyclopedia of Archaeal and Bacterial Type Strains, Phase II (KMG-II): from individual species to whole genera.</title>
        <authorList>
            <person name="Goeker M."/>
        </authorList>
    </citation>
    <scope>NUCLEOTIDE SEQUENCE [LARGE SCALE GENOMIC DNA]</scope>
    <source>
        <strain evidence="10 13">JA575</strain>
    </source>
</reference>
<dbReference type="OrthoDB" id="9807047at2"/>
<dbReference type="InterPro" id="IPR035906">
    <property type="entry name" value="MetI-like_sf"/>
</dbReference>
<dbReference type="Gene3D" id="1.10.3720.10">
    <property type="entry name" value="MetI-like"/>
    <property type="match status" value="1"/>
</dbReference>
<dbReference type="SUPFAM" id="SSF161098">
    <property type="entry name" value="MetI-like"/>
    <property type="match status" value="1"/>
</dbReference>
<feature type="transmembrane region" description="Helical" evidence="8">
    <location>
        <begin position="215"/>
        <end position="240"/>
    </location>
</feature>
<keyword evidence="6 8" id="KW-1133">Transmembrane helix</keyword>
<keyword evidence="4" id="KW-1003">Cell membrane</keyword>
<feature type="transmembrane region" description="Helical" evidence="8">
    <location>
        <begin position="122"/>
        <end position="142"/>
    </location>
</feature>
<dbReference type="AlphaFoldDB" id="A0A336JJT5"/>
<dbReference type="EMBL" id="UFQQ01000005">
    <property type="protein sequence ID" value="SSW89957.1"/>
    <property type="molecule type" value="Genomic_DNA"/>
</dbReference>
<evidence type="ECO:0000256" key="8">
    <source>
        <dbReference type="RuleBase" id="RU363032"/>
    </source>
</evidence>
<evidence type="ECO:0000256" key="4">
    <source>
        <dbReference type="ARBA" id="ARBA00022475"/>
    </source>
</evidence>
<sequence length="304" mass="33543">MSGRRIFTKPARLAAVAPYVWMLLFFLVPFGFVVKIGLSQTAVAQPPYTPVFDLAAGWAALQSAFGSLSLDNFRLIFGDDLYLLSYLRSLTVAAVSTAILLLIGYPIAFAMARLPRGWQPMAMMLVIVPFWTSFLIRIYAWINILQHDGLLNQLLLALHIVSKPVVWLSTDTAMYIGLVYSYLPFMVLPLYATLAKLPHALSEAAADLGASPRQAFWLVTFPLSLPGIGAGVLLCFIPIVGEFVIPDLLAGSTSPMIGQTLWLEFFTNRDWPVASALAVLLLGVLLLPLLIYERAQRRQLEGRS</sequence>
<evidence type="ECO:0000256" key="1">
    <source>
        <dbReference type="ARBA" id="ARBA00004651"/>
    </source>
</evidence>
<evidence type="ECO:0000313" key="10">
    <source>
        <dbReference type="EMBL" id="RED37932.1"/>
    </source>
</evidence>
<comment type="subcellular location">
    <subcellularLocation>
        <location evidence="1 8">Cell membrane</location>
        <topology evidence="1 8">Multi-pass membrane protein</topology>
    </subcellularLocation>
</comment>
<accession>A0A336JJT5</accession>
<protein>
    <submittedName>
        <fullName evidence="11">ABC-type spermidine/putrescine transport system permease subunit I</fullName>
    </submittedName>
</protein>
<proteinExistence type="inferred from homology"/>
<keyword evidence="3 8" id="KW-0813">Transport</keyword>
<evidence type="ECO:0000259" key="9">
    <source>
        <dbReference type="PROSITE" id="PS50928"/>
    </source>
</evidence>
<evidence type="ECO:0000256" key="7">
    <source>
        <dbReference type="ARBA" id="ARBA00023136"/>
    </source>
</evidence>
<dbReference type="GO" id="GO:0005886">
    <property type="term" value="C:plasma membrane"/>
    <property type="evidence" value="ECO:0007669"/>
    <property type="project" value="UniProtKB-SubCell"/>
</dbReference>
<dbReference type="RefSeq" id="WP_114357085.1">
    <property type="nucleotide sequence ID" value="NZ_QRDT01000005.1"/>
</dbReference>
<evidence type="ECO:0000256" key="3">
    <source>
        <dbReference type="ARBA" id="ARBA00022448"/>
    </source>
</evidence>
<reference evidence="11 12" key="1">
    <citation type="submission" date="2017-08" db="EMBL/GenBank/DDBJ databases">
        <authorList>
            <person name="de Groot N.N."/>
        </authorList>
    </citation>
    <scope>NUCLEOTIDE SEQUENCE [LARGE SCALE GENOMIC DNA]</scope>
    <source>
        <strain evidence="11 12">JA575</strain>
    </source>
</reference>
<keyword evidence="5 8" id="KW-0812">Transmembrane</keyword>
<evidence type="ECO:0000256" key="5">
    <source>
        <dbReference type="ARBA" id="ARBA00022692"/>
    </source>
</evidence>
<dbReference type="InterPro" id="IPR000515">
    <property type="entry name" value="MetI-like"/>
</dbReference>
<dbReference type="GO" id="GO:0055085">
    <property type="term" value="P:transmembrane transport"/>
    <property type="evidence" value="ECO:0007669"/>
    <property type="project" value="InterPro"/>
</dbReference>
<evidence type="ECO:0000313" key="12">
    <source>
        <dbReference type="Proteomes" id="UP000252631"/>
    </source>
</evidence>
<feature type="transmembrane region" description="Helical" evidence="8">
    <location>
        <begin position="271"/>
        <end position="292"/>
    </location>
</feature>
<evidence type="ECO:0000256" key="2">
    <source>
        <dbReference type="ARBA" id="ARBA00007069"/>
    </source>
</evidence>
<dbReference type="PANTHER" id="PTHR42929:SF3">
    <property type="entry name" value="PUTRESCINE TRANSPORT SYSTEM PERMEASE PROTEIN POTH"/>
    <property type="match status" value="1"/>
</dbReference>
<feature type="transmembrane region" description="Helical" evidence="8">
    <location>
        <begin position="173"/>
        <end position="194"/>
    </location>
</feature>
<dbReference type="Proteomes" id="UP000256343">
    <property type="component" value="Unassembled WGS sequence"/>
</dbReference>
<keyword evidence="7 8" id="KW-0472">Membrane</keyword>
<dbReference type="Pfam" id="PF00528">
    <property type="entry name" value="BPD_transp_1"/>
    <property type="match status" value="1"/>
</dbReference>
<evidence type="ECO:0000313" key="13">
    <source>
        <dbReference type="Proteomes" id="UP000256343"/>
    </source>
</evidence>
<name>A0A336JJT5_9BRAD</name>
<dbReference type="EMBL" id="QRDT01000005">
    <property type="protein sequence ID" value="RED37932.1"/>
    <property type="molecule type" value="Genomic_DNA"/>
</dbReference>
<evidence type="ECO:0000256" key="6">
    <source>
        <dbReference type="ARBA" id="ARBA00022989"/>
    </source>
</evidence>
<keyword evidence="13" id="KW-1185">Reference proteome</keyword>
<dbReference type="Proteomes" id="UP000252631">
    <property type="component" value="Unassembled WGS sequence"/>
</dbReference>
<feature type="transmembrane region" description="Helical" evidence="8">
    <location>
        <begin position="20"/>
        <end position="38"/>
    </location>
</feature>
<organism evidence="11 12">
    <name type="scientific">Rhodopseudomonas pentothenatexigens</name>
    <dbReference type="NCBI Taxonomy" id="999699"/>
    <lineage>
        <taxon>Bacteria</taxon>
        <taxon>Pseudomonadati</taxon>
        <taxon>Pseudomonadota</taxon>
        <taxon>Alphaproteobacteria</taxon>
        <taxon>Hyphomicrobiales</taxon>
        <taxon>Nitrobacteraceae</taxon>
        <taxon>Rhodopseudomonas</taxon>
    </lineage>
</organism>
<evidence type="ECO:0000313" key="11">
    <source>
        <dbReference type="EMBL" id="SSW89957.1"/>
    </source>
</evidence>
<gene>
    <name evidence="10" type="ORF">BJ125_10510</name>
    <name evidence="11" type="ORF">SAMN05892882_10510</name>
</gene>
<dbReference type="PROSITE" id="PS50928">
    <property type="entry name" value="ABC_TM1"/>
    <property type="match status" value="1"/>
</dbReference>